<feature type="domain" description="PDZ" evidence="13">
    <location>
        <begin position="93"/>
        <end position="174"/>
    </location>
</feature>
<evidence type="ECO:0000256" key="10">
    <source>
        <dbReference type="ARBA" id="ARBA00022946"/>
    </source>
</evidence>
<evidence type="ECO:0000313" key="15">
    <source>
        <dbReference type="WBParaSite" id="PSAMB.scaffold14214size1960.g35961.t1"/>
    </source>
</evidence>
<evidence type="ECO:0000256" key="4">
    <source>
        <dbReference type="ARBA" id="ARBA00010541"/>
    </source>
</evidence>
<dbReference type="PANTHER" id="PTHR22939">
    <property type="entry name" value="SERINE PROTEASE FAMILY S1C HTRA-RELATED"/>
    <property type="match status" value="1"/>
</dbReference>
<dbReference type="InterPro" id="IPR036034">
    <property type="entry name" value="PDZ_sf"/>
</dbReference>
<dbReference type="InterPro" id="IPR001940">
    <property type="entry name" value="Peptidase_S1C"/>
</dbReference>
<dbReference type="Gene3D" id="2.40.10.120">
    <property type="match status" value="1"/>
</dbReference>
<keyword evidence="9" id="KW-0378">Hydrolase</keyword>
<comment type="function">
    <text evidence="12">Serine protease that shows proteolytic activity against a non-specific substrate beta-casein. Promotes or induces cell death either by direct binding to and inhibition of BIRC proteins (also called inhibitor of apoptosis proteins, IAPs), leading to an increase in caspase activity, or by a BIRC inhibition-independent, caspase-independent and serine protease activity-dependent mechanism. Can antagonize antiapoptotic activity of th/Diap1 by directly inducing the degradation of th/Diap1.</text>
</comment>
<evidence type="ECO:0000256" key="6">
    <source>
        <dbReference type="ARBA" id="ARBA00016929"/>
    </source>
</evidence>
<dbReference type="Gene3D" id="2.30.42.10">
    <property type="match status" value="1"/>
</dbReference>
<reference evidence="15" key="1">
    <citation type="submission" date="2022-11" db="UniProtKB">
        <authorList>
            <consortium name="WormBaseParasite"/>
        </authorList>
    </citation>
    <scope>IDENTIFICATION</scope>
</reference>
<evidence type="ECO:0000256" key="7">
    <source>
        <dbReference type="ARBA" id="ARBA00022670"/>
    </source>
</evidence>
<evidence type="ECO:0000256" key="9">
    <source>
        <dbReference type="ARBA" id="ARBA00022801"/>
    </source>
</evidence>
<accession>A0A914V1F9</accession>
<evidence type="ECO:0000256" key="8">
    <source>
        <dbReference type="ARBA" id="ARBA00022703"/>
    </source>
</evidence>
<evidence type="ECO:0000256" key="3">
    <source>
        <dbReference type="ARBA" id="ARBA00004375"/>
    </source>
</evidence>
<dbReference type="SUPFAM" id="SSF50494">
    <property type="entry name" value="Trypsin-like serine proteases"/>
    <property type="match status" value="1"/>
</dbReference>
<dbReference type="GO" id="GO:0043065">
    <property type="term" value="P:positive regulation of apoptotic process"/>
    <property type="evidence" value="ECO:0007669"/>
    <property type="project" value="TreeGrafter"/>
</dbReference>
<proteinExistence type="inferred from homology"/>
<comment type="similarity">
    <text evidence="4">Belongs to the peptidase S1C family.</text>
</comment>
<dbReference type="InterPro" id="IPR001478">
    <property type="entry name" value="PDZ"/>
</dbReference>
<keyword evidence="14" id="KW-1185">Reference proteome</keyword>
<dbReference type="InterPro" id="IPR001254">
    <property type="entry name" value="Trypsin_dom"/>
</dbReference>
<dbReference type="SUPFAM" id="SSF50156">
    <property type="entry name" value="PDZ domain-like"/>
    <property type="match status" value="1"/>
</dbReference>
<dbReference type="GO" id="GO:0006508">
    <property type="term" value="P:proteolysis"/>
    <property type="evidence" value="ECO:0007669"/>
    <property type="project" value="UniProtKB-KW"/>
</dbReference>
<dbReference type="SMART" id="SM00228">
    <property type="entry name" value="PDZ"/>
    <property type="match status" value="1"/>
</dbReference>
<evidence type="ECO:0000256" key="1">
    <source>
        <dbReference type="ARBA" id="ARBA00001760"/>
    </source>
</evidence>
<evidence type="ECO:0000256" key="2">
    <source>
        <dbReference type="ARBA" id="ARBA00004304"/>
    </source>
</evidence>
<dbReference type="InterPro" id="IPR009003">
    <property type="entry name" value="Peptidase_S1_PA"/>
</dbReference>
<dbReference type="PROSITE" id="PS50106">
    <property type="entry name" value="PDZ"/>
    <property type="match status" value="1"/>
</dbReference>
<keyword evidence="10" id="KW-0809">Transit peptide</keyword>
<comment type="catalytic activity">
    <reaction evidence="1">
        <text>Cleavage of non-polar aliphatic amino-acids at the P1 position, with a preference for Val, Ile and Met. At the P2 and P3 positions, Arg is selected most strongly with a secondary preference for other hydrophilic residues.</text>
        <dbReference type="EC" id="3.4.21.108"/>
    </reaction>
</comment>
<keyword evidence="7" id="KW-0645">Protease</keyword>
<dbReference type="PANTHER" id="PTHR22939:SF129">
    <property type="entry name" value="SERINE PROTEASE HTRA2, MITOCHONDRIAL"/>
    <property type="match status" value="1"/>
</dbReference>
<evidence type="ECO:0000256" key="12">
    <source>
        <dbReference type="ARBA" id="ARBA00035606"/>
    </source>
</evidence>
<dbReference type="GO" id="GO:0031966">
    <property type="term" value="C:mitochondrial membrane"/>
    <property type="evidence" value="ECO:0007669"/>
    <property type="project" value="UniProtKB-SubCell"/>
</dbReference>
<dbReference type="Pfam" id="PF13180">
    <property type="entry name" value="PDZ_2"/>
    <property type="match status" value="1"/>
</dbReference>
<evidence type="ECO:0000313" key="14">
    <source>
        <dbReference type="Proteomes" id="UP000887566"/>
    </source>
</evidence>
<evidence type="ECO:0000259" key="13">
    <source>
        <dbReference type="PROSITE" id="PS50106"/>
    </source>
</evidence>
<evidence type="ECO:0000256" key="5">
    <source>
        <dbReference type="ARBA" id="ARBA00013033"/>
    </source>
</evidence>
<comment type="subcellular location">
    <subcellularLocation>
        <location evidence="3">Mitochondrion intermembrane space</location>
        <topology evidence="3">Single-pass membrane protein</topology>
    </subcellularLocation>
    <subcellularLocation>
        <location evidence="2">Mitochondrion membrane</location>
        <topology evidence="2">Single-pass membrane protein</topology>
    </subcellularLocation>
</comment>
<name>A0A914V1F9_9BILA</name>
<dbReference type="Pfam" id="PF00089">
    <property type="entry name" value="Trypsin"/>
    <property type="match status" value="1"/>
</dbReference>
<dbReference type="WBParaSite" id="PSAMB.scaffold14214size1960.g35961.t1">
    <property type="protein sequence ID" value="PSAMB.scaffold14214size1960.g35961.t1"/>
    <property type="gene ID" value="PSAMB.scaffold14214size1960.g35961"/>
</dbReference>
<dbReference type="GO" id="GO:0006915">
    <property type="term" value="P:apoptotic process"/>
    <property type="evidence" value="ECO:0007669"/>
    <property type="project" value="UniProtKB-KW"/>
</dbReference>
<dbReference type="EC" id="3.4.21.108" evidence="5"/>
<dbReference type="PRINTS" id="PR00834">
    <property type="entry name" value="PROTEASES2C"/>
</dbReference>
<sequence>MGIVSNPKRSLNELGLSAPIHYVQTDAAINVGNSGGPLINLDGEVVGINAMKLANSDGVSFAVPAIYVEEFLQGVDKQIATGSKVGYPRRRFVGLAYYLLDDEAKRQDPDYASLECGAVVHSVTVGSPAHFCGIEPGDVITKINGQQVNSTTNVQKALHDTTKDTLELEISRHGRQFKVSLKFGDQ</sequence>
<organism evidence="14 15">
    <name type="scientific">Plectus sambesii</name>
    <dbReference type="NCBI Taxonomy" id="2011161"/>
    <lineage>
        <taxon>Eukaryota</taxon>
        <taxon>Metazoa</taxon>
        <taxon>Ecdysozoa</taxon>
        <taxon>Nematoda</taxon>
        <taxon>Chromadorea</taxon>
        <taxon>Plectida</taxon>
        <taxon>Plectina</taxon>
        <taxon>Plectoidea</taxon>
        <taxon>Plectidae</taxon>
        <taxon>Plectus</taxon>
    </lineage>
</organism>
<keyword evidence="8" id="KW-0053">Apoptosis</keyword>
<dbReference type="GO" id="GO:0005758">
    <property type="term" value="C:mitochondrial intermembrane space"/>
    <property type="evidence" value="ECO:0007669"/>
    <property type="project" value="UniProtKB-SubCell"/>
</dbReference>
<dbReference type="Proteomes" id="UP000887566">
    <property type="component" value="Unplaced"/>
</dbReference>
<protein>
    <recommendedName>
        <fullName evidence="6">Serine protease HTRA2, mitochondrial</fullName>
        <ecNumber evidence="5">3.4.21.108</ecNumber>
    </recommendedName>
    <alternativeName>
        <fullName evidence="11">High temperature requirement protein A2</fullName>
    </alternativeName>
</protein>
<evidence type="ECO:0000256" key="11">
    <source>
        <dbReference type="ARBA" id="ARBA00029644"/>
    </source>
</evidence>
<dbReference type="GO" id="GO:0004252">
    <property type="term" value="F:serine-type endopeptidase activity"/>
    <property type="evidence" value="ECO:0007669"/>
    <property type="project" value="InterPro"/>
</dbReference>
<dbReference type="AlphaFoldDB" id="A0A914V1F9"/>